<dbReference type="AlphaFoldDB" id="A0A372DS32"/>
<accession>A0A372DS32</accession>
<dbReference type="InterPro" id="IPR045584">
    <property type="entry name" value="Pilin-like"/>
</dbReference>
<dbReference type="InterPro" id="IPR012902">
    <property type="entry name" value="N_methyl_site"/>
</dbReference>
<dbReference type="EMBL" id="QVPD01000001">
    <property type="protein sequence ID" value="RFP62359.1"/>
    <property type="molecule type" value="Genomic_DNA"/>
</dbReference>
<dbReference type="PROSITE" id="PS00430">
    <property type="entry name" value="TONB_DEPENDENT_REC_1"/>
    <property type="match status" value="1"/>
</dbReference>
<reference evidence="1 2" key="1">
    <citation type="submission" date="2018-08" db="EMBL/GenBank/DDBJ databases">
        <title>Lysobacter weifangensis sp. nov., a new member of the family 'Xanthomonadaceae', isolated from soil in a farmland.</title>
        <authorList>
            <person name="Zhao H."/>
        </authorList>
    </citation>
    <scope>NUCLEOTIDE SEQUENCE [LARGE SCALE GENOMIC DNA]</scope>
    <source>
        <strain evidence="1 2">WF-2</strain>
    </source>
</reference>
<dbReference type="Pfam" id="PF07963">
    <property type="entry name" value="N_methyl"/>
    <property type="match status" value="1"/>
</dbReference>
<name>A0A372DS32_9GAMM</name>
<dbReference type="SUPFAM" id="SSF54523">
    <property type="entry name" value="Pili subunits"/>
    <property type="match status" value="1"/>
</dbReference>
<sequence length="199" mass="20715">MRLPRSRETGFTLIELMVTLSVLAIILMLASPSFADFFERYRLRSAVDDTLSVFAQARQAAVEADRNVTLAVGGSTTAWCVGAVQAAEPAANSGALVDETPTACNCSTTPASCQVDGGQMTVDGSGRPGVSVAAVGTAFTYDSKGGTLREEDITAGLPKTISFLSSSQRYGLAIQVNALGQARACTIAGKRPIPGYKPC</sequence>
<dbReference type="PROSITE" id="PS00409">
    <property type="entry name" value="PROKAR_NTER_METHYL"/>
    <property type="match status" value="1"/>
</dbReference>
<dbReference type="InterPro" id="IPR010916">
    <property type="entry name" value="TonB_box_CS"/>
</dbReference>
<keyword evidence="2" id="KW-1185">Reference proteome</keyword>
<organism evidence="1 2">
    <name type="scientific">Cognatiluteimonas weifangensis</name>
    <dbReference type="NCBI Taxonomy" id="2303539"/>
    <lineage>
        <taxon>Bacteria</taxon>
        <taxon>Pseudomonadati</taxon>
        <taxon>Pseudomonadota</taxon>
        <taxon>Gammaproteobacteria</taxon>
        <taxon>Lysobacterales</taxon>
        <taxon>Lysobacteraceae</taxon>
        <taxon>Cognatiluteimonas</taxon>
    </lineage>
</organism>
<evidence type="ECO:0000313" key="2">
    <source>
        <dbReference type="Proteomes" id="UP000262917"/>
    </source>
</evidence>
<dbReference type="Proteomes" id="UP000262917">
    <property type="component" value="Unassembled WGS sequence"/>
</dbReference>
<comment type="caution">
    <text evidence="1">The sequence shown here is derived from an EMBL/GenBank/DDBJ whole genome shotgun (WGS) entry which is preliminary data.</text>
</comment>
<gene>
    <name evidence="1" type="ORF">D0Y53_00605</name>
</gene>
<evidence type="ECO:0000313" key="1">
    <source>
        <dbReference type="EMBL" id="RFP62359.1"/>
    </source>
</evidence>
<dbReference type="NCBIfam" id="TIGR02532">
    <property type="entry name" value="IV_pilin_GFxxxE"/>
    <property type="match status" value="1"/>
</dbReference>
<proteinExistence type="predicted"/>
<protein>
    <submittedName>
        <fullName evidence="1">Prepilin-type N-terminal cleavage/methylation domain-containing protein</fullName>
    </submittedName>
</protein>
<dbReference type="Gene3D" id="3.30.700.10">
    <property type="entry name" value="Glycoprotein, Type 4 Pilin"/>
    <property type="match status" value="1"/>
</dbReference>